<dbReference type="PANTHER" id="PTHR36504">
    <property type="entry name" value="LIPOPOLYSACCHARIDE EXPORT SYSTEM PROTEIN LPTA"/>
    <property type="match status" value="1"/>
</dbReference>
<reference evidence="6" key="1">
    <citation type="submission" date="2020-10" db="EMBL/GenBank/DDBJ databases">
        <authorList>
            <person name="Gilroy R."/>
        </authorList>
    </citation>
    <scope>NUCLEOTIDE SEQUENCE</scope>
    <source>
        <strain evidence="6">7463</strain>
    </source>
</reference>
<dbReference type="GO" id="GO:0043165">
    <property type="term" value="P:Gram-negative-bacterium-type cell outer membrane assembly"/>
    <property type="evidence" value="ECO:0007669"/>
    <property type="project" value="UniProtKB-UniRule"/>
</dbReference>
<dbReference type="GO" id="GO:0001530">
    <property type="term" value="F:lipopolysaccharide binding"/>
    <property type="evidence" value="ECO:0007669"/>
    <property type="project" value="InterPro"/>
</dbReference>
<comment type="caution">
    <text evidence="6">The sequence shown here is derived from an EMBL/GenBank/DDBJ whole genome shotgun (WGS) entry which is preliminary data.</text>
</comment>
<protein>
    <recommendedName>
        <fullName evidence="4">Lipopolysaccharide export system protein LptA</fullName>
    </recommendedName>
</protein>
<dbReference type="InterPro" id="IPR005653">
    <property type="entry name" value="OstA-like_N"/>
</dbReference>
<name>A0A9D1IJ71_9BURK</name>
<evidence type="ECO:0000259" key="5">
    <source>
        <dbReference type="Pfam" id="PF03968"/>
    </source>
</evidence>
<reference evidence="6" key="2">
    <citation type="journal article" date="2021" name="PeerJ">
        <title>Extensive microbial diversity within the chicken gut microbiome revealed by metagenomics and culture.</title>
        <authorList>
            <person name="Gilroy R."/>
            <person name="Ravi A."/>
            <person name="Getino M."/>
            <person name="Pursley I."/>
            <person name="Horton D.L."/>
            <person name="Alikhan N.F."/>
            <person name="Baker D."/>
            <person name="Gharbi K."/>
            <person name="Hall N."/>
            <person name="Watson M."/>
            <person name="Adriaenssens E.M."/>
            <person name="Foster-Nyarko E."/>
            <person name="Jarju S."/>
            <person name="Secka A."/>
            <person name="Antonio M."/>
            <person name="Oren A."/>
            <person name="Chaudhuri R.R."/>
            <person name="La Ragione R."/>
            <person name="Hildebrand F."/>
            <person name="Pallen M.J."/>
        </authorList>
    </citation>
    <scope>NUCLEOTIDE SEQUENCE</scope>
    <source>
        <strain evidence="6">7463</strain>
    </source>
</reference>
<dbReference type="GO" id="GO:0017089">
    <property type="term" value="F:glycolipid transfer activity"/>
    <property type="evidence" value="ECO:0007669"/>
    <property type="project" value="TreeGrafter"/>
</dbReference>
<comment type="subcellular location">
    <subcellularLocation>
        <location evidence="4">Periplasm</location>
    </subcellularLocation>
</comment>
<organism evidence="6 7">
    <name type="scientific">Candidatus Aphodousia faecigallinarum</name>
    <dbReference type="NCBI Taxonomy" id="2840677"/>
    <lineage>
        <taxon>Bacteria</taxon>
        <taxon>Pseudomonadati</taxon>
        <taxon>Pseudomonadota</taxon>
        <taxon>Betaproteobacteria</taxon>
        <taxon>Burkholderiales</taxon>
        <taxon>Sutterellaceae</taxon>
        <taxon>Sutterellaceae incertae sedis</taxon>
        <taxon>Candidatus Aphodousia</taxon>
    </lineage>
</organism>
<dbReference type="GO" id="GO:0009279">
    <property type="term" value="C:cell outer membrane"/>
    <property type="evidence" value="ECO:0007669"/>
    <property type="project" value="TreeGrafter"/>
</dbReference>
<dbReference type="InterPro" id="IPR052037">
    <property type="entry name" value="LPS_export_LptA"/>
</dbReference>
<dbReference type="PANTHER" id="PTHR36504:SF1">
    <property type="entry name" value="LIPOPOLYSACCHARIDE EXPORT SYSTEM PROTEIN LPTA"/>
    <property type="match status" value="1"/>
</dbReference>
<feature type="domain" description="Organic solvent tolerance-like N-terminal" evidence="5">
    <location>
        <begin position="30"/>
        <end position="146"/>
    </location>
</feature>
<evidence type="ECO:0000313" key="6">
    <source>
        <dbReference type="EMBL" id="HIU37935.1"/>
    </source>
</evidence>
<dbReference type="HAMAP" id="MF_01914">
    <property type="entry name" value="LPS_assembly_LptA"/>
    <property type="match status" value="1"/>
</dbReference>
<feature type="signal peptide" evidence="4">
    <location>
        <begin position="1"/>
        <end position="20"/>
    </location>
</feature>
<dbReference type="NCBIfam" id="TIGR03002">
    <property type="entry name" value="outer_YhbN_LptA"/>
    <property type="match status" value="1"/>
</dbReference>
<dbReference type="GO" id="GO:0015920">
    <property type="term" value="P:lipopolysaccharide transport"/>
    <property type="evidence" value="ECO:0007669"/>
    <property type="project" value="UniProtKB-UniRule"/>
</dbReference>
<evidence type="ECO:0000256" key="3">
    <source>
        <dbReference type="ARBA" id="ARBA00022764"/>
    </source>
</evidence>
<gene>
    <name evidence="4 6" type="primary">lptA</name>
    <name evidence="6" type="ORF">IAC56_06660</name>
</gene>
<dbReference type="Pfam" id="PF03968">
    <property type="entry name" value="LptD_N"/>
    <property type="match status" value="1"/>
</dbReference>
<comment type="subunit">
    <text evidence="4">Component of the lipopolysaccharide transport and assembly complex.</text>
</comment>
<sequence length="172" mass="19083" precursor="true">MKFITLAALCLTLLFPVAHAESQDREKPIEIQANHFFGDELKQTATYSGSVRLDQGTLRLTGQKLILQETPSGYRKGTLTGHLATFRQKRDPKIKGVEEWISGQAEQIVYEEQTGIVTLTGQAVVERSENGIIKDRAKGNKIVYDTIRSRTIIQGSSGGRATTVIAPRNNKR</sequence>
<evidence type="ECO:0000256" key="4">
    <source>
        <dbReference type="HAMAP-Rule" id="MF_01914"/>
    </source>
</evidence>
<dbReference type="GO" id="GO:0030288">
    <property type="term" value="C:outer membrane-bounded periplasmic space"/>
    <property type="evidence" value="ECO:0007669"/>
    <property type="project" value="TreeGrafter"/>
</dbReference>
<evidence type="ECO:0000313" key="7">
    <source>
        <dbReference type="Proteomes" id="UP000824083"/>
    </source>
</evidence>
<keyword evidence="2 4" id="KW-0732">Signal</keyword>
<dbReference type="EMBL" id="DVMY01000103">
    <property type="protein sequence ID" value="HIU37935.1"/>
    <property type="molecule type" value="Genomic_DNA"/>
</dbReference>
<comment type="function">
    <text evidence="4">Involved in the assembly of lipopolysaccharide (LPS). Required for the translocation of LPS from the inner membrane to the outer membrane.</text>
</comment>
<dbReference type="AlphaFoldDB" id="A0A9D1IJ71"/>
<accession>A0A9D1IJ71</accession>
<proteinExistence type="inferred from homology"/>
<keyword evidence="1 4" id="KW-0813">Transport</keyword>
<comment type="similarity">
    <text evidence="4">Belongs to the LptA family.</text>
</comment>
<keyword evidence="3 4" id="KW-0574">Periplasm</keyword>
<dbReference type="Proteomes" id="UP000824083">
    <property type="component" value="Unassembled WGS sequence"/>
</dbReference>
<evidence type="ECO:0000256" key="1">
    <source>
        <dbReference type="ARBA" id="ARBA00022448"/>
    </source>
</evidence>
<feature type="chain" id="PRO_5039772725" description="Lipopolysaccharide export system protein LptA" evidence="4">
    <location>
        <begin position="21"/>
        <end position="172"/>
    </location>
</feature>
<dbReference type="Gene3D" id="2.60.450.10">
    <property type="entry name" value="Lipopolysaccharide (LPS) transport protein A like domain"/>
    <property type="match status" value="1"/>
</dbReference>
<evidence type="ECO:0000256" key="2">
    <source>
        <dbReference type="ARBA" id="ARBA00022729"/>
    </source>
</evidence>
<dbReference type="InterPro" id="IPR014340">
    <property type="entry name" value="LptA"/>
</dbReference>